<keyword evidence="4" id="KW-1185">Reference proteome</keyword>
<dbReference type="GO" id="GO:0005938">
    <property type="term" value="C:cell cortex"/>
    <property type="evidence" value="ECO:0007669"/>
    <property type="project" value="TreeGrafter"/>
</dbReference>
<feature type="region of interest" description="Disordered" evidence="1">
    <location>
        <begin position="235"/>
        <end position="284"/>
    </location>
</feature>
<feature type="transmembrane region" description="Helical" evidence="2">
    <location>
        <begin position="12"/>
        <end position="31"/>
    </location>
</feature>
<sequence length="284" mass="31153">MALTRPLTGTISLILIGASIMFMFFVILGGITQTTPLDKTQFLTADTSSIAGARPVSQWNYFRICGEGNTDCGSSVPALPFGYAWVGGGDGAPSSLLGSHAKNTTSSSYYYMWRFGWVFYLIGLFFTVFAFFASMLALCSRLGSFIGAWLTMVALFFFSIAASLMTAEFVKARNRFHDAGINASLGRYAFGFTWAAWACLAIATILLCIGGAATNSTRRERHRERIASAARDFPVTSATSPGADGGRFGFYRNQRERRAAREAGRRSSFERNESQRRVKDDDYA</sequence>
<proteinExistence type="predicted"/>
<dbReference type="OrthoDB" id="5419460at2759"/>
<dbReference type="GO" id="GO:0045121">
    <property type="term" value="C:membrane raft"/>
    <property type="evidence" value="ECO:0007669"/>
    <property type="project" value="TreeGrafter"/>
</dbReference>
<keyword evidence="2" id="KW-0812">Transmembrane</keyword>
<dbReference type="PANTHER" id="PTHR36414:SF1">
    <property type="entry name" value="PROTEIN SUR7"/>
    <property type="match status" value="1"/>
</dbReference>
<organism evidence="3 4">
    <name type="scientific">Sclerotinia trifoliorum</name>
    <dbReference type="NCBI Taxonomy" id="28548"/>
    <lineage>
        <taxon>Eukaryota</taxon>
        <taxon>Fungi</taxon>
        <taxon>Dikarya</taxon>
        <taxon>Ascomycota</taxon>
        <taxon>Pezizomycotina</taxon>
        <taxon>Leotiomycetes</taxon>
        <taxon>Helotiales</taxon>
        <taxon>Sclerotiniaceae</taxon>
        <taxon>Sclerotinia</taxon>
    </lineage>
</organism>
<dbReference type="GO" id="GO:0031505">
    <property type="term" value="P:fungal-type cell wall organization"/>
    <property type="evidence" value="ECO:0007669"/>
    <property type="project" value="TreeGrafter"/>
</dbReference>
<reference evidence="3" key="1">
    <citation type="submission" date="2020-10" db="EMBL/GenBank/DDBJ databases">
        <authorList>
            <person name="Kusch S."/>
        </authorList>
    </citation>
    <scope>NUCLEOTIDE SEQUENCE</scope>
    <source>
        <strain evidence="3">SwB9</strain>
    </source>
</reference>
<evidence type="ECO:0000313" key="4">
    <source>
        <dbReference type="Proteomes" id="UP000624404"/>
    </source>
</evidence>
<name>A0A8H2VXY6_9HELO</name>
<gene>
    <name evidence="3" type="ORF">SCLTRI_LOCUS5776</name>
</gene>
<keyword evidence="2" id="KW-1133">Transmembrane helix</keyword>
<dbReference type="Proteomes" id="UP000624404">
    <property type="component" value="Unassembled WGS sequence"/>
</dbReference>
<comment type="caution">
    <text evidence="3">The sequence shown here is derived from an EMBL/GenBank/DDBJ whole genome shotgun (WGS) entry which is preliminary data.</text>
</comment>
<feature type="compositionally biased region" description="Basic and acidic residues" evidence="1">
    <location>
        <begin position="253"/>
        <end position="284"/>
    </location>
</feature>
<dbReference type="Gene3D" id="1.20.140.150">
    <property type="match status" value="1"/>
</dbReference>
<dbReference type="AlphaFoldDB" id="A0A8H2VXY6"/>
<dbReference type="GO" id="GO:0032185">
    <property type="term" value="P:septin cytoskeleton organization"/>
    <property type="evidence" value="ECO:0007669"/>
    <property type="project" value="TreeGrafter"/>
</dbReference>
<evidence type="ECO:0000313" key="3">
    <source>
        <dbReference type="EMBL" id="CAD6446063.1"/>
    </source>
</evidence>
<dbReference type="InterPro" id="IPR009571">
    <property type="entry name" value="SUR7/Rim9-like_fungi"/>
</dbReference>
<feature type="transmembrane region" description="Helical" evidence="2">
    <location>
        <begin position="117"/>
        <end position="138"/>
    </location>
</feature>
<protein>
    <submittedName>
        <fullName evidence="3">9aa202d9-4e5b-4990-9262-966e18b5ed7d</fullName>
    </submittedName>
</protein>
<feature type="transmembrane region" description="Helical" evidence="2">
    <location>
        <begin position="194"/>
        <end position="213"/>
    </location>
</feature>
<dbReference type="GO" id="GO:0006897">
    <property type="term" value="P:endocytosis"/>
    <property type="evidence" value="ECO:0007669"/>
    <property type="project" value="TreeGrafter"/>
</dbReference>
<dbReference type="PANTHER" id="PTHR36414">
    <property type="entry name" value="PROTEIN SUR7"/>
    <property type="match status" value="1"/>
</dbReference>
<dbReference type="Pfam" id="PF06687">
    <property type="entry name" value="SUR7"/>
    <property type="match status" value="1"/>
</dbReference>
<keyword evidence="2" id="KW-0472">Membrane</keyword>
<evidence type="ECO:0000256" key="1">
    <source>
        <dbReference type="SAM" id="MobiDB-lite"/>
    </source>
</evidence>
<dbReference type="GO" id="GO:0030866">
    <property type="term" value="P:cortical actin cytoskeleton organization"/>
    <property type="evidence" value="ECO:0007669"/>
    <property type="project" value="TreeGrafter"/>
</dbReference>
<feature type="transmembrane region" description="Helical" evidence="2">
    <location>
        <begin position="145"/>
        <end position="165"/>
    </location>
</feature>
<evidence type="ECO:0000256" key="2">
    <source>
        <dbReference type="SAM" id="Phobius"/>
    </source>
</evidence>
<dbReference type="EMBL" id="CAJHIA010000017">
    <property type="protein sequence ID" value="CAD6446063.1"/>
    <property type="molecule type" value="Genomic_DNA"/>
</dbReference>
<accession>A0A8H2VXY6</accession>
<dbReference type="GO" id="GO:0005886">
    <property type="term" value="C:plasma membrane"/>
    <property type="evidence" value="ECO:0007669"/>
    <property type="project" value="InterPro"/>
</dbReference>